<organism evidence="2 3">
    <name type="scientific">Candidatus Paralactobacillus gallistercoris</name>
    <dbReference type="NCBI Taxonomy" id="2838724"/>
    <lineage>
        <taxon>Bacteria</taxon>
        <taxon>Bacillati</taxon>
        <taxon>Bacillota</taxon>
        <taxon>Bacilli</taxon>
        <taxon>Lactobacillales</taxon>
        <taxon>Lactobacillaceae</taxon>
        <taxon>Lactobacillus</taxon>
    </lineage>
</organism>
<dbReference type="SUPFAM" id="SSF53067">
    <property type="entry name" value="Actin-like ATPase domain"/>
    <property type="match status" value="2"/>
</dbReference>
<dbReference type="CDD" id="cd24032">
    <property type="entry name" value="ASKHA_NBD_TsaB"/>
    <property type="match status" value="1"/>
</dbReference>
<dbReference type="GO" id="GO:0002949">
    <property type="term" value="P:tRNA threonylcarbamoyladenosine modification"/>
    <property type="evidence" value="ECO:0007669"/>
    <property type="project" value="InterPro"/>
</dbReference>
<dbReference type="NCBIfam" id="TIGR03725">
    <property type="entry name" value="T6A_YeaZ"/>
    <property type="match status" value="1"/>
</dbReference>
<dbReference type="InterPro" id="IPR043129">
    <property type="entry name" value="ATPase_NBD"/>
</dbReference>
<protein>
    <submittedName>
        <fullName evidence="2">tRNA (Adenosine(37)-N6)-threonylcarbamoyltransferase complex dimerization subunit type 1 TsaB</fullName>
        <ecNumber evidence="2">2.3.1.234</ecNumber>
    </submittedName>
</protein>
<dbReference type="EC" id="2.3.1.234" evidence="2"/>
<reference evidence="2" key="2">
    <citation type="submission" date="2021-04" db="EMBL/GenBank/DDBJ databases">
        <authorList>
            <person name="Gilroy R."/>
        </authorList>
    </citation>
    <scope>NUCLEOTIDE SEQUENCE</scope>
    <source>
        <strain evidence="2">F6-6636</strain>
    </source>
</reference>
<comment type="caution">
    <text evidence="2">The sequence shown here is derived from an EMBL/GenBank/DDBJ whole genome shotgun (WGS) entry which is preliminary data.</text>
</comment>
<dbReference type="PANTHER" id="PTHR11735:SF11">
    <property type="entry name" value="TRNA THREONYLCARBAMOYLADENOSINE BIOSYNTHESIS PROTEIN TSAB"/>
    <property type="match status" value="1"/>
</dbReference>
<name>A0A948WZQ1_9LACO</name>
<dbReference type="AlphaFoldDB" id="A0A948WZQ1"/>
<dbReference type="Gene3D" id="3.30.420.40">
    <property type="match status" value="2"/>
</dbReference>
<dbReference type="PANTHER" id="PTHR11735">
    <property type="entry name" value="TRNA N6-ADENOSINE THREONYLCARBAMOYLTRANSFERASE"/>
    <property type="match status" value="1"/>
</dbReference>
<evidence type="ECO:0000313" key="2">
    <source>
        <dbReference type="EMBL" id="MBU3851834.1"/>
    </source>
</evidence>
<evidence type="ECO:0000313" key="3">
    <source>
        <dbReference type="Proteomes" id="UP000777303"/>
    </source>
</evidence>
<keyword evidence="2" id="KW-0808">Transferase</keyword>
<gene>
    <name evidence="2" type="primary">tsaB</name>
    <name evidence="2" type="ORF">H9901_03950</name>
</gene>
<dbReference type="GO" id="GO:0005829">
    <property type="term" value="C:cytosol"/>
    <property type="evidence" value="ECO:0007669"/>
    <property type="project" value="TreeGrafter"/>
</dbReference>
<dbReference type="Proteomes" id="UP000777303">
    <property type="component" value="Unassembled WGS sequence"/>
</dbReference>
<accession>A0A948WZQ1</accession>
<dbReference type="EMBL" id="JAHLFS010000051">
    <property type="protein sequence ID" value="MBU3851834.1"/>
    <property type="molecule type" value="Genomic_DNA"/>
</dbReference>
<dbReference type="Pfam" id="PF00814">
    <property type="entry name" value="TsaD"/>
    <property type="match status" value="1"/>
</dbReference>
<feature type="domain" description="Gcp-like" evidence="1">
    <location>
        <begin position="32"/>
        <end position="226"/>
    </location>
</feature>
<dbReference type="GO" id="GO:0061711">
    <property type="term" value="F:tRNA N(6)-L-threonylcarbamoyladenine synthase activity"/>
    <property type="evidence" value="ECO:0007669"/>
    <property type="project" value="UniProtKB-EC"/>
</dbReference>
<sequence>MKILAFDTSNRCLSVAIVENNNILGQTTINTKLQHSAVLMPVIDQLLKMTGIKIEQIDRFVVAQGPGSYTGIRIAVTTAKSLAWTLNKELVGVSSLAVLAANISSRQNLPIIPLFNARRNNVFASIYRWENNKLVNIMADTHISIDDLIAQVATMNTPVIFVGDDVKLFVEQLQNKLGTQALFADQKFNLPNASVLADLGAQMSPVANIYQFVPTYLRRTEAENNWLQAHPDAPRSASYVKEV</sequence>
<reference evidence="2" key="1">
    <citation type="journal article" date="2021" name="PeerJ">
        <title>Extensive microbial diversity within the chicken gut microbiome revealed by metagenomics and culture.</title>
        <authorList>
            <person name="Gilroy R."/>
            <person name="Ravi A."/>
            <person name="Getino M."/>
            <person name="Pursley I."/>
            <person name="Horton D.L."/>
            <person name="Alikhan N.F."/>
            <person name="Baker D."/>
            <person name="Gharbi K."/>
            <person name="Hall N."/>
            <person name="Watson M."/>
            <person name="Adriaenssens E.M."/>
            <person name="Foster-Nyarko E."/>
            <person name="Jarju S."/>
            <person name="Secka A."/>
            <person name="Antonio M."/>
            <person name="Oren A."/>
            <person name="Chaudhuri R.R."/>
            <person name="La Ragione R."/>
            <person name="Hildebrand F."/>
            <person name="Pallen M.J."/>
        </authorList>
    </citation>
    <scope>NUCLEOTIDE SEQUENCE</scope>
    <source>
        <strain evidence="2">F6-6636</strain>
    </source>
</reference>
<keyword evidence="2" id="KW-0012">Acyltransferase</keyword>
<dbReference type="InterPro" id="IPR022496">
    <property type="entry name" value="T6A_TsaB"/>
</dbReference>
<evidence type="ECO:0000259" key="1">
    <source>
        <dbReference type="Pfam" id="PF00814"/>
    </source>
</evidence>
<dbReference type="InterPro" id="IPR000905">
    <property type="entry name" value="Gcp-like_dom"/>
</dbReference>
<proteinExistence type="predicted"/>